<dbReference type="Proteomes" id="UP000515734">
    <property type="component" value="Chromosome"/>
</dbReference>
<dbReference type="RefSeq" id="WP_185293765.1">
    <property type="nucleotide sequence ID" value="NZ_AP023287.1"/>
</dbReference>
<reference evidence="3 4" key="1">
    <citation type="submission" date="2020-07" db="EMBL/GenBank/DDBJ databases">
        <title>Complete genome sequence of Mycolicibacterium litorale like strain isolated from cardiac implantable electronic device infection.</title>
        <authorList>
            <person name="Fukano H."/>
            <person name="Miyama H."/>
            <person name="Hoshino Y."/>
        </authorList>
    </citation>
    <scope>NUCLEOTIDE SEQUENCE [LARGE SCALE GENOMIC DNA]</scope>
    <source>
        <strain evidence="3 4">NIIDNTM18</strain>
    </source>
</reference>
<keyword evidence="2" id="KW-0812">Transmembrane</keyword>
<dbReference type="EMBL" id="AP023287">
    <property type="protein sequence ID" value="BCI56169.1"/>
    <property type="molecule type" value="Genomic_DNA"/>
</dbReference>
<feature type="compositionally biased region" description="Low complexity" evidence="1">
    <location>
        <begin position="46"/>
        <end position="74"/>
    </location>
</feature>
<evidence type="ECO:0000313" key="3">
    <source>
        <dbReference type="EMBL" id="BCI56169.1"/>
    </source>
</evidence>
<feature type="compositionally biased region" description="Acidic residues" evidence="1">
    <location>
        <begin position="129"/>
        <end position="166"/>
    </location>
</feature>
<evidence type="ECO:0000256" key="1">
    <source>
        <dbReference type="SAM" id="MobiDB-lite"/>
    </source>
</evidence>
<dbReference type="Pfam" id="PF17963">
    <property type="entry name" value="Big_9"/>
    <property type="match status" value="1"/>
</dbReference>
<protein>
    <submittedName>
        <fullName evidence="3">Uncharacterized protein</fullName>
    </submittedName>
</protein>
<feature type="transmembrane region" description="Helical" evidence="2">
    <location>
        <begin position="21"/>
        <end position="39"/>
    </location>
</feature>
<feature type="transmembrane region" description="Helical" evidence="2">
    <location>
        <begin position="588"/>
        <end position="605"/>
    </location>
</feature>
<evidence type="ECO:0000313" key="4">
    <source>
        <dbReference type="Proteomes" id="UP000515734"/>
    </source>
</evidence>
<keyword evidence="2" id="KW-1133">Transmembrane helix</keyword>
<accession>A0A6S6PCU1</accession>
<proteinExistence type="predicted"/>
<name>A0A6S6PCU1_9MYCO</name>
<organism evidence="3 4">
    <name type="scientific">Mycolicibacterium litorale</name>
    <dbReference type="NCBI Taxonomy" id="758802"/>
    <lineage>
        <taxon>Bacteria</taxon>
        <taxon>Bacillati</taxon>
        <taxon>Actinomycetota</taxon>
        <taxon>Actinomycetes</taxon>
        <taxon>Mycobacteriales</taxon>
        <taxon>Mycobacteriaceae</taxon>
        <taxon>Mycolicibacterium</taxon>
    </lineage>
</organism>
<gene>
    <name evidence="3" type="ORF">NIIDNTM18_54470</name>
</gene>
<evidence type="ECO:0000256" key="2">
    <source>
        <dbReference type="SAM" id="Phobius"/>
    </source>
</evidence>
<dbReference type="AlphaFoldDB" id="A0A6S6PCU1"/>
<feature type="compositionally biased region" description="Acidic residues" evidence="1">
    <location>
        <begin position="75"/>
        <end position="119"/>
    </location>
</feature>
<sequence length="616" mass="65378">MAVRRRARRAEGFAVRRWLQLGAASAGVGAGLIGFSLLGPQVGSAAADTAGESATTSSAPASDSADSSESTDAAGADDDTGQDADADADADEDADAEADEAADEDADEAAAELDAEADVEAQAVSDVGGDGEEDAEADLDEPERESEPEIEDAGLSEGPVAEEDPVEPPVQAAVARATTPRNPAGNWSEFAGRSIDNWTTSSQGWIKSLPVDDQAKYHLAGALWTTRRTLFNQAPDVAPVQISGKLDGPVTGTVGAVDPDGDRIVYVITRGPSSGSVELNADGTYTYTPGAGFDGVDTFRVVAIDVGPHVNLLDPFRGVGTHAANLVNQRAIRFEFTYLEGSEHWTPERRQALQDAADDLVLYFLVTQPVVLTYDVTAENDAASHTLAAAGSGLISEDPGFWPTVVQHKLITGIDANGEDADGEIEWNFGKPWALGDTVPDDEFDFNSTAVHELLHSFGFLSITDAPGTNQETTTWTIYDKFMVTRDGSHPINRNYQWDTDFDPNLTGGDGGLYFGGAEAVRAYGDLVPLYTPNPFSEGSSTSHLDDFTFTGDDQKVMNAKTDTGFIVRALSPVEIGILRDLGFRVDAPPPAVAAMALIGFLFVGRRWRKQALAQR</sequence>
<dbReference type="Gene3D" id="2.60.40.3440">
    <property type="match status" value="1"/>
</dbReference>
<feature type="region of interest" description="Disordered" evidence="1">
    <location>
        <begin position="46"/>
        <end position="172"/>
    </location>
</feature>
<keyword evidence="2" id="KW-0472">Membrane</keyword>